<evidence type="ECO:0000313" key="4">
    <source>
        <dbReference type="Proteomes" id="UP000326939"/>
    </source>
</evidence>
<evidence type="ECO:0000313" key="3">
    <source>
        <dbReference type="EMBL" id="KAB5529597.1"/>
    </source>
</evidence>
<feature type="compositionally biased region" description="Gly residues" evidence="2">
    <location>
        <begin position="115"/>
        <end position="131"/>
    </location>
</feature>
<keyword evidence="4" id="KW-1185">Reference proteome</keyword>
<reference evidence="4" key="1">
    <citation type="journal article" date="2019" name="Gigascience">
        <title>De novo genome assembly of the endangered Acer yangbiense, a plant species with extremely small populations endemic to Yunnan Province, China.</title>
        <authorList>
            <person name="Yang J."/>
            <person name="Wariss H.M."/>
            <person name="Tao L."/>
            <person name="Zhang R."/>
            <person name="Yun Q."/>
            <person name="Hollingsworth P."/>
            <person name="Dao Z."/>
            <person name="Luo G."/>
            <person name="Guo H."/>
            <person name="Ma Y."/>
            <person name="Sun W."/>
        </authorList>
    </citation>
    <scope>NUCLEOTIDE SEQUENCE [LARGE SCALE GENOMIC DNA]</scope>
    <source>
        <strain evidence="4">cv. br00</strain>
    </source>
</reference>
<name>A0A5N5KGZ6_9ROSI</name>
<comment type="caution">
    <text evidence="3">The sequence shown here is derived from an EMBL/GenBank/DDBJ whole genome shotgun (WGS) entry which is preliminary data.</text>
</comment>
<organism evidence="3 4">
    <name type="scientific">Salix brachista</name>
    <dbReference type="NCBI Taxonomy" id="2182728"/>
    <lineage>
        <taxon>Eukaryota</taxon>
        <taxon>Viridiplantae</taxon>
        <taxon>Streptophyta</taxon>
        <taxon>Embryophyta</taxon>
        <taxon>Tracheophyta</taxon>
        <taxon>Spermatophyta</taxon>
        <taxon>Magnoliopsida</taxon>
        <taxon>eudicotyledons</taxon>
        <taxon>Gunneridae</taxon>
        <taxon>Pentapetalae</taxon>
        <taxon>rosids</taxon>
        <taxon>fabids</taxon>
        <taxon>Malpighiales</taxon>
        <taxon>Salicaceae</taxon>
        <taxon>Saliceae</taxon>
        <taxon>Salix</taxon>
    </lineage>
</organism>
<proteinExistence type="predicted"/>
<accession>A0A5N5KGZ6</accession>
<feature type="coiled-coil region" evidence="1">
    <location>
        <begin position="35"/>
        <end position="76"/>
    </location>
</feature>
<dbReference type="AlphaFoldDB" id="A0A5N5KGZ6"/>
<keyword evidence="1" id="KW-0175">Coiled coil</keyword>
<evidence type="ECO:0000256" key="1">
    <source>
        <dbReference type="SAM" id="Coils"/>
    </source>
</evidence>
<protein>
    <submittedName>
        <fullName evidence="3">Uncharacterized protein</fullName>
    </submittedName>
</protein>
<feature type="compositionally biased region" description="Polar residues" evidence="2">
    <location>
        <begin position="101"/>
        <end position="110"/>
    </location>
</feature>
<gene>
    <name evidence="3" type="ORF">DKX38_019678</name>
</gene>
<dbReference type="Proteomes" id="UP000326939">
    <property type="component" value="Chromosome 13"/>
</dbReference>
<feature type="region of interest" description="Disordered" evidence="2">
    <location>
        <begin position="95"/>
        <end position="181"/>
    </location>
</feature>
<dbReference type="EMBL" id="VDCV01000013">
    <property type="protein sequence ID" value="KAB5529597.1"/>
    <property type="molecule type" value="Genomic_DNA"/>
</dbReference>
<evidence type="ECO:0000256" key="2">
    <source>
        <dbReference type="SAM" id="MobiDB-lite"/>
    </source>
</evidence>
<sequence length="181" mass="19825">MEADKKTLMAWLPFPSQRSLIVSGRIRCDVDSCQVKQLEEIIADKDRELEQQERDLEQKELELEHKTRELEHKTRELEQFRSCFTASTSHQRIDSLPRSLAAQTGSSDNTIPGLGPFGGGIGSAIGGGSDRSGGEPSFGNGDGSAQAALTLRFSLEKSSGPRRGGSRQERCQEAELNVAIH</sequence>